<reference evidence="1 2" key="1">
    <citation type="submission" date="2016-07" db="EMBL/GenBank/DDBJ databases">
        <title>Pervasive Adenine N6-methylation of Active Genes in Fungi.</title>
        <authorList>
            <consortium name="DOE Joint Genome Institute"/>
            <person name="Mondo S.J."/>
            <person name="Dannebaum R.O."/>
            <person name="Kuo R.C."/>
            <person name="Labutti K."/>
            <person name="Haridas S."/>
            <person name="Kuo A."/>
            <person name="Salamov A."/>
            <person name="Ahrendt S.R."/>
            <person name="Lipzen A."/>
            <person name="Sullivan W."/>
            <person name="Andreopoulos W.B."/>
            <person name="Clum A."/>
            <person name="Lindquist E."/>
            <person name="Daum C."/>
            <person name="Ramamoorthy G.K."/>
            <person name="Gryganskyi A."/>
            <person name="Culley D."/>
            <person name="Magnuson J.K."/>
            <person name="James T.Y."/>
            <person name="O'Malley M.A."/>
            <person name="Stajich J.E."/>
            <person name="Spatafora J.W."/>
            <person name="Visel A."/>
            <person name="Grigoriev I.V."/>
        </authorList>
    </citation>
    <scope>NUCLEOTIDE SEQUENCE [LARGE SCALE GENOMIC DNA]</scope>
    <source>
        <strain evidence="1 2">NRRL 1336</strain>
    </source>
</reference>
<name>A0A1X2IAT4_9FUNG</name>
<evidence type="ECO:0000313" key="2">
    <source>
        <dbReference type="Proteomes" id="UP000193560"/>
    </source>
</evidence>
<dbReference type="EMBL" id="MCGE01000017">
    <property type="protein sequence ID" value="ORZ13046.1"/>
    <property type="molecule type" value="Genomic_DNA"/>
</dbReference>
<evidence type="ECO:0000313" key="1">
    <source>
        <dbReference type="EMBL" id="ORZ13046.1"/>
    </source>
</evidence>
<accession>A0A1X2IAT4</accession>
<sequence>MDVSLMCIQFRTIHHSAFTLSVSAQIQTVIIFHLRTLSPDILCQIGGNIMRVGQGILQLNGKFNIICWLAQKLWYGIAHPQANKINVKISANNETRCIKTIVEHCEKLAKKKKGTAKAAEQGLKISNLNNGFYAENCDFGDAIRWSTCTYLEFASHE</sequence>
<gene>
    <name evidence="1" type="ORF">BCR42DRAFT_439482</name>
</gene>
<dbReference type="AlphaFoldDB" id="A0A1X2IAT4"/>
<protein>
    <submittedName>
        <fullName evidence="1">Uncharacterized protein</fullName>
    </submittedName>
</protein>
<dbReference type="Proteomes" id="UP000193560">
    <property type="component" value="Unassembled WGS sequence"/>
</dbReference>
<organism evidence="1 2">
    <name type="scientific">Absidia repens</name>
    <dbReference type="NCBI Taxonomy" id="90262"/>
    <lineage>
        <taxon>Eukaryota</taxon>
        <taxon>Fungi</taxon>
        <taxon>Fungi incertae sedis</taxon>
        <taxon>Mucoromycota</taxon>
        <taxon>Mucoromycotina</taxon>
        <taxon>Mucoromycetes</taxon>
        <taxon>Mucorales</taxon>
        <taxon>Cunninghamellaceae</taxon>
        <taxon>Absidia</taxon>
    </lineage>
</organism>
<comment type="caution">
    <text evidence="1">The sequence shown here is derived from an EMBL/GenBank/DDBJ whole genome shotgun (WGS) entry which is preliminary data.</text>
</comment>
<keyword evidence="2" id="KW-1185">Reference proteome</keyword>
<proteinExistence type="predicted"/>